<reference evidence="2 3" key="1">
    <citation type="submission" date="2024-07" db="EMBL/GenBank/DDBJ databases">
        <title>Chromosome-level genome assembly of the water stick insect Ranatra chinensis (Heteroptera: Nepidae).</title>
        <authorList>
            <person name="Liu X."/>
        </authorList>
    </citation>
    <scope>NUCLEOTIDE SEQUENCE [LARGE SCALE GENOMIC DNA]</scope>
    <source>
        <strain evidence="2">Cailab_2021Rc</strain>
        <tissue evidence="2">Muscle</tissue>
    </source>
</reference>
<dbReference type="Proteomes" id="UP001558652">
    <property type="component" value="Unassembled WGS sequence"/>
</dbReference>
<feature type="compositionally biased region" description="Basic and acidic residues" evidence="1">
    <location>
        <begin position="13"/>
        <end position="23"/>
    </location>
</feature>
<accession>A0ABD0YHV7</accession>
<dbReference type="AlphaFoldDB" id="A0ABD0YHV7"/>
<keyword evidence="3" id="KW-1185">Reference proteome</keyword>
<organism evidence="2 3">
    <name type="scientific">Ranatra chinensis</name>
    <dbReference type="NCBI Taxonomy" id="642074"/>
    <lineage>
        <taxon>Eukaryota</taxon>
        <taxon>Metazoa</taxon>
        <taxon>Ecdysozoa</taxon>
        <taxon>Arthropoda</taxon>
        <taxon>Hexapoda</taxon>
        <taxon>Insecta</taxon>
        <taxon>Pterygota</taxon>
        <taxon>Neoptera</taxon>
        <taxon>Paraneoptera</taxon>
        <taxon>Hemiptera</taxon>
        <taxon>Heteroptera</taxon>
        <taxon>Panheteroptera</taxon>
        <taxon>Nepomorpha</taxon>
        <taxon>Nepidae</taxon>
        <taxon>Ranatrinae</taxon>
        <taxon>Ranatra</taxon>
    </lineage>
</organism>
<evidence type="ECO:0000256" key="1">
    <source>
        <dbReference type="SAM" id="MobiDB-lite"/>
    </source>
</evidence>
<comment type="caution">
    <text evidence="2">The sequence shown here is derived from an EMBL/GenBank/DDBJ whole genome shotgun (WGS) entry which is preliminary data.</text>
</comment>
<evidence type="ECO:0000313" key="2">
    <source>
        <dbReference type="EMBL" id="KAL1130810.1"/>
    </source>
</evidence>
<name>A0ABD0YHV7_9HEMI</name>
<gene>
    <name evidence="2" type="ORF">AAG570_012051</name>
</gene>
<sequence>MASKRRNIFYQNKKQESTEIGEREAAVPPLPVLPGKCLRSEPAPPLCALPPSPRGHQVRAVGCFDARIASDMSGERRSAFPFIRRGPSVRNKRQNRYLPSRLSSAAFLLGC</sequence>
<protein>
    <submittedName>
        <fullName evidence="2">Uncharacterized protein</fullName>
    </submittedName>
</protein>
<proteinExistence type="predicted"/>
<evidence type="ECO:0000313" key="3">
    <source>
        <dbReference type="Proteomes" id="UP001558652"/>
    </source>
</evidence>
<feature type="region of interest" description="Disordered" evidence="1">
    <location>
        <begin position="1"/>
        <end position="23"/>
    </location>
</feature>
<dbReference type="EMBL" id="JBFDAA010000007">
    <property type="protein sequence ID" value="KAL1130810.1"/>
    <property type="molecule type" value="Genomic_DNA"/>
</dbReference>